<feature type="transmembrane region" description="Helical" evidence="1">
    <location>
        <begin position="18"/>
        <end position="40"/>
    </location>
</feature>
<proteinExistence type="predicted"/>
<evidence type="ECO:0000313" key="3">
    <source>
        <dbReference type="Proteomes" id="UP000235363"/>
    </source>
</evidence>
<evidence type="ECO:0000313" key="2">
    <source>
        <dbReference type="EMBL" id="PMC62772.1"/>
    </source>
</evidence>
<evidence type="ECO:0000256" key="1">
    <source>
        <dbReference type="SAM" id="Phobius"/>
    </source>
</evidence>
<dbReference type="RefSeq" id="WP_102212265.1">
    <property type="nucleotide sequence ID" value="NZ_PNHF01000006.1"/>
</dbReference>
<comment type="caution">
    <text evidence="2">The sequence shown here is derived from an EMBL/GenBank/DDBJ whole genome shotgun (WGS) entry which is preliminary data.</text>
</comment>
<keyword evidence="1" id="KW-0472">Membrane</keyword>
<organism evidence="2 3">
    <name type="scientific">Corynebacterium xerosis</name>
    <dbReference type="NCBI Taxonomy" id="1725"/>
    <lineage>
        <taxon>Bacteria</taxon>
        <taxon>Bacillati</taxon>
        <taxon>Actinomycetota</taxon>
        <taxon>Actinomycetes</taxon>
        <taxon>Mycobacteriales</taxon>
        <taxon>Corynebacteriaceae</taxon>
        <taxon>Corynebacterium</taxon>
    </lineage>
</organism>
<gene>
    <name evidence="2" type="ORF">CJ204_03580</name>
</gene>
<keyword evidence="1" id="KW-1133">Transmembrane helix</keyword>
<dbReference type="AlphaFoldDB" id="A0A2N6T0F0"/>
<sequence length="179" mass="18931">MTHARTDDTPSDSGRKGLFAGLAIAVAVILTIAVVASMFLGSSNQGHGAELNKQALRDSLSPELAEGWNSEMCFVLMDKPRGLADAPAELPAINCLLDDGSQNGVSTTMVADEKFAESVRNTDMVELGSSADGAHELSWLPETGLIYDVTEQSVLRFGPHPDEAAARAFAESHGMLEAE</sequence>
<name>A0A2N6T0F0_9CORY</name>
<dbReference type="Proteomes" id="UP000235363">
    <property type="component" value="Unassembled WGS sequence"/>
</dbReference>
<reference evidence="2 3" key="1">
    <citation type="submission" date="2017-09" db="EMBL/GenBank/DDBJ databases">
        <title>Bacterial strain isolated from the female urinary microbiota.</title>
        <authorList>
            <person name="Thomas-White K."/>
            <person name="Kumar N."/>
            <person name="Forster S."/>
            <person name="Putonti C."/>
            <person name="Lawley T."/>
            <person name="Wolfe A.J."/>
        </authorList>
    </citation>
    <scope>NUCLEOTIDE SEQUENCE [LARGE SCALE GENOMIC DNA]</scope>
    <source>
        <strain evidence="2 3">UMB0908</strain>
    </source>
</reference>
<keyword evidence="1" id="KW-0812">Transmembrane</keyword>
<accession>A0A2N6T0F0</accession>
<dbReference type="EMBL" id="PNHF01000006">
    <property type="protein sequence ID" value="PMC62772.1"/>
    <property type="molecule type" value="Genomic_DNA"/>
</dbReference>
<protein>
    <submittedName>
        <fullName evidence="2">Uncharacterized protein</fullName>
    </submittedName>
</protein>